<evidence type="ECO:0000256" key="2">
    <source>
        <dbReference type="SAM" id="MobiDB-lite"/>
    </source>
</evidence>
<dbReference type="SUPFAM" id="SSF54928">
    <property type="entry name" value="RNA-binding domain, RBD"/>
    <property type="match status" value="1"/>
</dbReference>
<sequence>MQSQRVRARGAATGEASGTRQRQRLKRWIPGVDQKLLGQIKTFFFYNFPENCEEKDLWYSFQRYGKVLDVYLPKKRDKWGKRYGFLRLLGVQNDNQMVRRLNDIWFGSYKLRVKIAEERSKGRVKEAETRGRKQHRIDRLVQPGQSYAQVVKGKEQKSQHPLIRGRTMERDQRAITHRKKTPIQARQQKRKEEVASCDTIKIKNRMVENLELETQEEVMEFIPEQSELQWLEGGMVVIVKSLSIINEIQQRIDVDGGLITLAPLGGRRVLLTEKEPGYLLEFMKLNKEVLALWLEDIQSWDKDVKERSRMGWIRISGIPLKAWSDRCFLMIGESVGEVIKIHEDTKMKSILCDGRMLVICSANQRISKKIKLKVEEKLYEIRVEEEEWRSDPDWWLSDDERRGESLTESEQSSEQSSEHSLEQIDEDDQDWVNFEIGDEEDASIDEEQLMKEGRWNSNSKFIYTEEERERRHTEEGNEGREDVGNGPTKDSGPKTTKVIGLGESGLKEADGLGRNLSHGQKMKIKKKGPEETKDEGMLPKSDLDLRILRSKRRRKLEECYPESLAKSWPKKVQETNTRAKQGHKGRAEPSTGSANKVTLVGSCSISDGCIANRNRELRKEMILHEVRKMLSVGKRLGFQINENEEEIQSRLVELEEREEAGDRQGGMGSVLKRKEIGKLVREERPDFLFLQETKLERVDEDLSRTVWNSRECGWVMKESVGASGGLMCFWNKKTFDKSGDHTGDGYLRISGEWGIHKVKCNLVNVYGSSDRQKRLKLWDELRNMITEEGGRWLIAGDFNAVRCLEERRGRTRENPDMREFDAFIQSAGLIDIKMINRRFTWYKPDGTAMSRLDRVLMNAEMSRLRGDWVQQGLKRNISDHCAIVLKSRTTDWGPKPFRVLDAWLLQPDFKKIIEQKWNAMEVDGYAGYKCKQKLKGLKEFLKGWNREVFGDMEVQYEQAVKQIEQVDMKNEEFDLEEFEILQRQEGFQNMWDIMRKREVIWKQKSRTNWVRVGDANTRFFHRVANGRKAQNYITGLMCDGSWVEEPTQVKKEAMNYFSKLFQEDKWSRPKPYGVNFKQISTEENQWLERPFSIEEIEEALRSCEGSKAPGPDGYNFTFLKFAWNILKEDFMSFFAEFYQNGKLVSGLNSSFLTLIPKKINSVELKDYRPISLIGCVYKLLAKVLANRIKSVLPGIISENQSAFLGGRQLVDGVLVLNEVVEEVKRKKQQAFVFKADFVKAYDCVNWSFLEWMMDRMGFGTKWRRWIMECLSTSRISVLINGSPTEEFKVEKGLRQGDPLSPFLYLMIGEGLNGLVQKAVTEGLFRGVEIGRRGLESTLLQFADDTIIMGKADTENVFMVKTILRWFELMSGLRINFSKSSIYGYNVPVSWVEGAAGMLRCGAGKSPFVYLGLPVDGNPGRKKLWEPLIYKFRAKLAVWKAASLSFGGRLTLLNSVLSALPIFYMSLFLIPNSVLAEMISIQRTFLWGGGESQKKISWVKWEHVCYSKLKGGLGVSDLRRKNWALLGKWWSRFGDGVESLWKRIVKEKYYGGKWEEVDITAFGNQRMSKIWRDIIKIGGSSMNLRNMLVEGFKWEVGEGNRVSFWSEPWVGNKTLRVLYPRLYELSTNKECKISDMGVWEGDKWRWKMEWRRERIGREKDEEEKLREGLERIQLKKRVEDGWRWTHDSVGRYGVKNAYDFLTPTESVLDKQWSKLIWCKLVPSKVSFFGWRLCLDRLPTKWNIRKRGVPLQEEELKCVLCKDKVEEVNHLFSMCKEVWIFWVEVLQWWGMVTVMPNNVLSVADIFVNDLGRIIGKEMGACIFLVAAWYLWYWRNAERNGHSLKSGEERGCSPHCEAKHQSVWSRFLDQWSAGHRKNLEVPKTLQRDMGWLYFSAYGSRVGSCVAGVADVGSSF</sequence>
<name>A0AAV5KAN2_9ROSI</name>
<dbReference type="Pfam" id="PF03372">
    <property type="entry name" value="Exo_endo_phos"/>
    <property type="match status" value="1"/>
</dbReference>
<feature type="region of interest" description="Disordered" evidence="2">
    <location>
        <begin position="570"/>
        <end position="593"/>
    </location>
</feature>
<feature type="domain" description="Reverse transcriptase" evidence="4">
    <location>
        <begin position="1136"/>
        <end position="1414"/>
    </location>
</feature>
<dbReference type="PROSITE" id="PS00726">
    <property type="entry name" value="AP_NUCLEASE_F1_1"/>
    <property type="match status" value="1"/>
</dbReference>
<dbReference type="GO" id="GO:0006281">
    <property type="term" value="P:DNA repair"/>
    <property type="evidence" value="ECO:0007669"/>
    <property type="project" value="InterPro"/>
</dbReference>
<dbReference type="GO" id="GO:0003677">
    <property type="term" value="F:DNA binding"/>
    <property type="evidence" value="ECO:0007669"/>
    <property type="project" value="InterPro"/>
</dbReference>
<dbReference type="SUPFAM" id="SSF56219">
    <property type="entry name" value="DNase I-like"/>
    <property type="match status" value="1"/>
</dbReference>
<dbReference type="PANTHER" id="PTHR33116:SF75">
    <property type="entry name" value="RIBONUCLEASE H PROTEIN"/>
    <property type="match status" value="1"/>
</dbReference>
<dbReference type="InterPro" id="IPR020847">
    <property type="entry name" value="AP_endonuclease_F1_BS"/>
</dbReference>
<evidence type="ECO:0000313" key="6">
    <source>
        <dbReference type="Proteomes" id="UP001054252"/>
    </source>
</evidence>
<evidence type="ECO:0000313" key="5">
    <source>
        <dbReference type="EMBL" id="GKV20575.1"/>
    </source>
</evidence>
<evidence type="ECO:0000259" key="4">
    <source>
        <dbReference type="PROSITE" id="PS50878"/>
    </source>
</evidence>
<feature type="compositionally biased region" description="Basic and acidic residues" evidence="2">
    <location>
        <begin position="465"/>
        <end position="483"/>
    </location>
</feature>
<evidence type="ECO:0000256" key="1">
    <source>
        <dbReference type="PROSITE-ProRule" id="PRU00176"/>
    </source>
</evidence>
<dbReference type="InterPro" id="IPR043502">
    <property type="entry name" value="DNA/RNA_pol_sf"/>
</dbReference>
<feature type="domain" description="RRM" evidence="3">
    <location>
        <begin position="41"/>
        <end position="118"/>
    </location>
</feature>
<keyword evidence="6" id="KW-1185">Reference proteome</keyword>
<feature type="compositionally biased region" description="Low complexity" evidence="2">
    <location>
        <begin position="406"/>
        <end position="415"/>
    </location>
</feature>
<feature type="region of interest" description="Disordered" evidence="2">
    <location>
        <begin position="465"/>
        <end position="496"/>
    </location>
</feature>
<proteinExistence type="predicted"/>
<comment type="caution">
    <text evidence="5">The sequence shown here is derived from an EMBL/GenBank/DDBJ whole genome shotgun (WGS) entry which is preliminary data.</text>
</comment>
<dbReference type="Gene3D" id="3.30.70.330">
    <property type="match status" value="1"/>
</dbReference>
<feature type="region of interest" description="Disordered" evidence="2">
    <location>
        <begin position="399"/>
        <end position="430"/>
    </location>
</feature>
<dbReference type="InterPro" id="IPR012677">
    <property type="entry name" value="Nucleotide-bd_a/b_plait_sf"/>
</dbReference>
<dbReference type="Pfam" id="PF00076">
    <property type="entry name" value="RRM_1"/>
    <property type="match status" value="1"/>
</dbReference>
<reference evidence="5 6" key="1">
    <citation type="journal article" date="2021" name="Commun. Biol.">
        <title>The genome of Shorea leprosula (Dipterocarpaceae) highlights the ecological relevance of drought in aseasonal tropical rainforests.</title>
        <authorList>
            <person name="Ng K.K.S."/>
            <person name="Kobayashi M.J."/>
            <person name="Fawcett J.A."/>
            <person name="Hatakeyama M."/>
            <person name="Paape T."/>
            <person name="Ng C.H."/>
            <person name="Ang C.C."/>
            <person name="Tnah L.H."/>
            <person name="Lee C.T."/>
            <person name="Nishiyama T."/>
            <person name="Sese J."/>
            <person name="O'Brien M.J."/>
            <person name="Copetti D."/>
            <person name="Mohd Noor M.I."/>
            <person name="Ong R.C."/>
            <person name="Putra M."/>
            <person name="Sireger I.Z."/>
            <person name="Indrioko S."/>
            <person name="Kosugi Y."/>
            <person name="Izuno A."/>
            <person name="Isagi Y."/>
            <person name="Lee S.L."/>
            <person name="Shimizu K.K."/>
        </authorList>
    </citation>
    <scope>NUCLEOTIDE SEQUENCE [LARGE SCALE GENOMIC DNA]</scope>
    <source>
        <strain evidence="5">214</strain>
    </source>
</reference>
<gene>
    <name evidence="5" type="ORF">SLEP1_g30674</name>
</gene>
<keyword evidence="1" id="KW-0694">RNA-binding</keyword>
<dbReference type="InterPro" id="IPR000477">
    <property type="entry name" value="RT_dom"/>
</dbReference>
<dbReference type="InterPro" id="IPR035979">
    <property type="entry name" value="RBD_domain_sf"/>
</dbReference>
<dbReference type="PANTHER" id="PTHR33116">
    <property type="entry name" value="REVERSE TRANSCRIPTASE ZINC-BINDING DOMAIN-CONTAINING PROTEIN-RELATED-RELATED"/>
    <property type="match status" value="1"/>
</dbReference>
<evidence type="ECO:0008006" key="7">
    <source>
        <dbReference type="Google" id="ProtNLM"/>
    </source>
</evidence>
<dbReference type="Pfam" id="PF00078">
    <property type="entry name" value="RVT_1"/>
    <property type="match status" value="1"/>
</dbReference>
<dbReference type="EMBL" id="BPVZ01000055">
    <property type="protein sequence ID" value="GKV20575.1"/>
    <property type="molecule type" value="Genomic_DNA"/>
</dbReference>
<dbReference type="Pfam" id="PF13966">
    <property type="entry name" value="zf-RVT"/>
    <property type="match status" value="1"/>
</dbReference>
<dbReference type="PROSITE" id="PS50878">
    <property type="entry name" value="RT_POL"/>
    <property type="match status" value="1"/>
</dbReference>
<organism evidence="5 6">
    <name type="scientific">Rubroshorea leprosula</name>
    <dbReference type="NCBI Taxonomy" id="152421"/>
    <lineage>
        <taxon>Eukaryota</taxon>
        <taxon>Viridiplantae</taxon>
        <taxon>Streptophyta</taxon>
        <taxon>Embryophyta</taxon>
        <taxon>Tracheophyta</taxon>
        <taxon>Spermatophyta</taxon>
        <taxon>Magnoliopsida</taxon>
        <taxon>eudicotyledons</taxon>
        <taxon>Gunneridae</taxon>
        <taxon>Pentapetalae</taxon>
        <taxon>rosids</taxon>
        <taxon>malvids</taxon>
        <taxon>Malvales</taxon>
        <taxon>Dipterocarpaceae</taxon>
        <taxon>Rubroshorea</taxon>
    </lineage>
</organism>
<dbReference type="PROSITE" id="PS50102">
    <property type="entry name" value="RRM"/>
    <property type="match status" value="1"/>
</dbReference>
<feature type="region of interest" description="Disordered" evidence="2">
    <location>
        <begin position="1"/>
        <end position="22"/>
    </location>
</feature>
<dbReference type="GO" id="GO:0003723">
    <property type="term" value="F:RNA binding"/>
    <property type="evidence" value="ECO:0007669"/>
    <property type="project" value="UniProtKB-UniRule"/>
</dbReference>
<accession>A0AAV5KAN2</accession>
<dbReference type="CDD" id="cd01650">
    <property type="entry name" value="RT_nLTR_like"/>
    <property type="match status" value="1"/>
</dbReference>
<dbReference type="InterPro" id="IPR000504">
    <property type="entry name" value="RRM_dom"/>
</dbReference>
<dbReference type="SMART" id="SM00360">
    <property type="entry name" value="RRM"/>
    <property type="match status" value="1"/>
</dbReference>
<protein>
    <recommendedName>
        <fullName evidence="7">Reverse transcriptase domain-containing protein</fullName>
    </recommendedName>
</protein>
<dbReference type="GO" id="GO:0004519">
    <property type="term" value="F:endonuclease activity"/>
    <property type="evidence" value="ECO:0007669"/>
    <property type="project" value="InterPro"/>
</dbReference>
<dbReference type="Gene3D" id="3.60.10.10">
    <property type="entry name" value="Endonuclease/exonuclease/phosphatase"/>
    <property type="match status" value="1"/>
</dbReference>
<dbReference type="InterPro" id="IPR026960">
    <property type="entry name" value="RVT-Znf"/>
</dbReference>
<dbReference type="SUPFAM" id="SSF56672">
    <property type="entry name" value="DNA/RNA polymerases"/>
    <property type="match status" value="1"/>
</dbReference>
<dbReference type="InterPro" id="IPR005135">
    <property type="entry name" value="Endo/exonuclease/phosphatase"/>
</dbReference>
<dbReference type="Proteomes" id="UP001054252">
    <property type="component" value="Unassembled WGS sequence"/>
</dbReference>
<dbReference type="InterPro" id="IPR036691">
    <property type="entry name" value="Endo/exonu/phosph_ase_sf"/>
</dbReference>
<dbReference type="CDD" id="cd00590">
    <property type="entry name" value="RRM_SF"/>
    <property type="match status" value="1"/>
</dbReference>
<evidence type="ECO:0000259" key="3">
    <source>
        <dbReference type="PROSITE" id="PS50102"/>
    </source>
</evidence>